<dbReference type="PANTHER" id="PTHR43196:SF2">
    <property type="entry name" value="PHOSPHOADENOSINE PHOSPHOSULFATE REDUCTASE"/>
    <property type="match status" value="1"/>
</dbReference>
<dbReference type="GO" id="GO:0003824">
    <property type="term" value="F:catalytic activity"/>
    <property type="evidence" value="ECO:0007669"/>
    <property type="project" value="InterPro"/>
</dbReference>
<evidence type="ECO:0000313" key="2">
    <source>
        <dbReference type="EMBL" id="BBB31493.1"/>
    </source>
</evidence>
<dbReference type="EMBL" id="AP014546">
    <property type="protein sequence ID" value="BBB31493.1"/>
    <property type="molecule type" value="Genomic_DNA"/>
</dbReference>
<gene>
    <name evidence="2" type="primary">dndC</name>
    <name evidence="2" type="ORF">NEJAP_3555</name>
</gene>
<dbReference type="REBASE" id="480946">
    <property type="entry name" value="M.Nja1380DndCP"/>
</dbReference>
<dbReference type="AlphaFoldDB" id="A0A7R6PKY6"/>
<dbReference type="InterPro" id="IPR014729">
    <property type="entry name" value="Rossmann-like_a/b/a_fold"/>
</dbReference>
<dbReference type="RefSeq" id="WP_201348560.1">
    <property type="nucleotide sequence ID" value="NZ_AP014546.1"/>
</dbReference>
<dbReference type="Proteomes" id="UP000595332">
    <property type="component" value="Chromosome"/>
</dbReference>
<dbReference type="NCBIfam" id="NF005316">
    <property type="entry name" value="PRK06850.1"/>
    <property type="match status" value="1"/>
</dbReference>
<name>A0A7R6PKY6_9GAMM</name>
<sequence length="534" mass="61422">MSSIVQKYDLEDYEAFIDREVFAGRPLADFVTEVQRIYVADKRPWVIGFSGGKDSTAIMTLVYLALLGLEPKDRQKPVFVISSDTLVETPVVVDMITGTLNMIQDGAKRDSLPITTHIVTPEVEDTFWVSLLGKGYPAPTRQFRWCTERIKIDPISLFIKEKVAQYDEVVIVLGSRSAESSSRAQVIAKHKVDGSRLARHTTLANAFVYTPVETWGVNDVWDLLRGGYKHSEFIDEWESPWGTSNLPLWTLYMHSSNQGECPLVIDESTPSCGNSRFGCWTCTVVTKDKAMEGLIENGEEWMLPLLQYRDLLASTSDPSKKNIYRNFKRRDGKVIYQKAKEGEVVNAQRKHVPGPYWFKYRKQWLEELLTIEKQINDSGHSITLITEPELHAIRQEWFNDPNEPDWEDSLPVIYHRVYGHDLKWSQNDRPRFDAEDSKLLEQLGDEFDVVPAMIKKLIELELSMEGLSRRSGVFNKISSLLKQDWGSLEEIQEKQSQLQAKHEYDLHQIEIQDYESAIREVDGILQRDQEAELI</sequence>
<protein>
    <submittedName>
        <fullName evidence="2">DNA phosphorothioation protein DptC</fullName>
    </submittedName>
</protein>
<dbReference type="Gene3D" id="3.40.50.620">
    <property type="entry name" value="HUPs"/>
    <property type="match status" value="1"/>
</dbReference>
<dbReference type="KEGG" id="njp:NEJAP_3555"/>
<accession>A0A7R6PKY6</accession>
<keyword evidence="3" id="KW-1185">Reference proteome</keyword>
<evidence type="ECO:0000313" key="3">
    <source>
        <dbReference type="Proteomes" id="UP000595332"/>
    </source>
</evidence>
<feature type="domain" description="Phosphoadenosine phosphosulphate reductase" evidence="1">
    <location>
        <begin position="46"/>
        <end position="225"/>
    </location>
</feature>
<dbReference type="InterPro" id="IPR002500">
    <property type="entry name" value="PAPS_reduct_dom"/>
</dbReference>
<proteinExistence type="predicted"/>
<dbReference type="InterPro" id="IPR017598">
    <property type="entry name" value="SulphurTrfase_DndC"/>
</dbReference>
<reference evidence="2 3" key="1">
    <citation type="journal article" date="2008" name="Int. J. Syst. Evol. Microbiol.">
        <title>Neptunomonas japonica sp. nov., an Osedax japonicus symbiont-like bacterium isolated from sediment adjacent to sperm whale carcasses off Kagoshima, Japan.</title>
        <authorList>
            <person name="Miyazaki M."/>
            <person name="Nogi Y."/>
            <person name="Fujiwara Y."/>
            <person name="Kawato M."/>
            <person name="Kubokawa K."/>
            <person name="Horikoshi K."/>
        </authorList>
    </citation>
    <scope>NUCLEOTIDE SEQUENCE [LARGE SCALE GENOMIC DNA]</scope>
    <source>
        <strain evidence="2 3">JAMM 1380</strain>
    </source>
</reference>
<organism evidence="2 3">
    <name type="scientific">Neptunomonas japonica JAMM 1380</name>
    <dbReference type="NCBI Taxonomy" id="1441457"/>
    <lineage>
        <taxon>Bacteria</taxon>
        <taxon>Pseudomonadati</taxon>
        <taxon>Pseudomonadota</taxon>
        <taxon>Gammaproteobacteria</taxon>
        <taxon>Oceanospirillales</taxon>
        <taxon>Oceanospirillaceae</taxon>
        <taxon>Neptunomonas</taxon>
    </lineage>
</organism>
<dbReference type="InterPro" id="IPR050128">
    <property type="entry name" value="Sulfate_adenylyltrnsfr_sub2"/>
</dbReference>
<dbReference type="PANTHER" id="PTHR43196">
    <property type="entry name" value="SULFATE ADENYLYLTRANSFERASE SUBUNIT 2"/>
    <property type="match status" value="1"/>
</dbReference>
<evidence type="ECO:0000259" key="1">
    <source>
        <dbReference type="Pfam" id="PF01507"/>
    </source>
</evidence>
<dbReference type="Pfam" id="PF01507">
    <property type="entry name" value="PAPS_reduct"/>
    <property type="match status" value="1"/>
</dbReference>
<dbReference type="NCBIfam" id="TIGR03183">
    <property type="entry name" value="DNA_S_dndC"/>
    <property type="match status" value="1"/>
</dbReference>
<dbReference type="SUPFAM" id="SSF52402">
    <property type="entry name" value="Adenine nucleotide alpha hydrolases-like"/>
    <property type="match status" value="1"/>
</dbReference>